<dbReference type="GO" id="GO:0006508">
    <property type="term" value="P:proteolysis"/>
    <property type="evidence" value="ECO:0007669"/>
    <property type="project" value="UniProtKB-KW"/>
</dbReference>
<dbReference type="EMBL" id="DUHT01000039">
    <property type="protein sequence ID" value="HIH64674.1"/>
    <property type="molecule type" value="Genomic_DNA"/>
</dbReference>
<proteinExistence type="predicted"/>
<dbReference type="InterPro" id="IPR036034">
    <property type="entry name" value="PDZ_sf"/>
</dbReference>
<dbReference type="Pfam" id="PF13365">
    <property type="entry name" value="Trypsin_2"/>
    <property type="match status" value="1"/>
</dbReference>
<keyword evidence="2" id="KW-0378">Hydrolase</keyword>
<sequence>MIESKDNNKGSDFSETELEEQEIMDAYSEAVMGAADRVSPSVVRVTTVARSKNRTVGGGSGLIYTEYGHIITNSHVVHGAERIEVTLNTGEEYRATVVGDDPHTDISVLKIEPQHELRTPEFADSRRVRVGQLALAIGNPFGFQFTVTAGVVSATGRSLRTMTGRLVDGVIQTDAALNPGNSGGPLVDFRGRVLGINTALIRPAQGLCFAIPSNTVREVADKLIEDGKIRRAHLGVACQNMVLKPETVEKLKLNSDRGVMVASLSDGPAGDAGVMRGDIIIALDGEAVETVDDLHRILNEERIGMECDLDVIRGSEIFKIHVKPSELE</sequence>
<comment type="caution">
    <text evidence="3">The sequence shown here is derived from an EMBL/GenBank/DDBJ whole genome shotgun (WGS) entry which is preliminary data.</text>
</comment>
<keyword evidence="1 3" id="KW-0645">Protease</keyword>
<dbReference type="Proteomes" id="UP000538031">
    <property type="component" value="Unassembled WGS sequence"/>
</dbReference>
<dbReference type="SMART" id="SM00228">
    <property type="entry name" value="PDZ"/>
    <property type="match status" value="1"/>
</dbReference>
<accession>A0A7J4MWB2</accession>
<reference evidence="4" key="1">
    <citation type="journal article" date="2020" name="bioRxiv">
        <title>A rank-normalized archaeal taxonomy based on genome phylogeny resolves widespread incomplete and uneven classifications.</title>
        <authorList>
            <person name="Rinke C."/>
            <person name="Chuvochina M."/>
            <person name="Mussig A.J."/>
            <person name="Chaumeil P.-A."/>
            <person name="Waite D.W."/>
            <person name="Whitman W.B."/>
            <person name="Parks D.H."/>
            <person name="Hugenholtz P."/>
        </authorList>
    </citation>
    <scope>NUCLEOTIDE SEQUENCE [LARGE SCALE GENOMIC DNA]</scope>
</reference>
<dbReference type="InterPro" id="IPR001940">
    <property type="entry name" value="Peptidase_S1C"/>
</dbReference>
<evidence type="ECO:0000313" key="4">
    <source>
        <dbReference type="Proteomes" id="UP000538031"/>
    </source>
</evidence>
<evidence type="ECO:0000256" key="2">
    <source>
        <dbReference type="ARBA" id="ARBA00022801"/>
    </source>
</evidence>
<dbReference type="SUPFAM" id="SSF50494">
    <property type="entry name" value="Trypsin-like serine proteases"/>
    <property type="match status" value="1"/>
</dbReference>
<dbReference type="InterPro" id="IPR051201">
    <property type="entry name" value="Chloro_Bact_Ser_Proteases"/>
</dbReference>
<evidence type="ECO:0000313" key="3">
    <source>
        <dbReference type="EMBL" id="HIH64674.1"/>
    </source>
</evidence>
<dbReference type="InterPro" id="IPR001478">
    <property type="entry name" value="PDZ"/>
</dbReference>
<dbReference type="Pfam" id="PF13180">
    <property type="entry name" value="PDZ_2"/>
    <property type="match status" value="1"/>
</dbReference>
<dbReference type="Gene3D" id="2.30.42.10">
    <property type="match status" value="1"/>
</dbReference>
<organism evidence="3 4">
    <name type="scientific">Methanothermobacter thermautotrophicus</name>
    <name type="common">Methanobacterium thermoformicicum</name>
    <dbReference type="NCBI Taxonomy" id="145262"/>
    <lineage>
        <taxon>Archaea</taxon>
        <taxon>Methanobacteriati</taxon>
        <taxon>Methanobacteriota</taxon>
        <taxon>Methanomada group</taxon>
        <taxon>Methanobacteria</taxon>
        <taxon>Methanobacteriales</taxon>
        <taxon>Methanobacteriaceae</taxon>
        <taxon>Methanothermobacter</taxon>
    </lineage>
</organism>
<dbReference type="Gene3D" id="2.40.10.120">
    <property type="match status" value="1"/>
</dbReference>
<protein>
    <submittedName>
        <fullName evidence="3">Trypsin-like serine protease</fullName>
    </submittedName>
</protein>
<dbReference type="SUPFAM" id="SSF50156">
    <property type="entry name" value="PDZ domain-like"/>
    <property type="match status" value="1"/>
</dbReference>
<evidence type="ECO:0000256" key="1">
    <source>
        <dbReference type="ARBA" id="ARBA00022670"/>
    </source>
</evidence>
<dbReference type="PANTHER" id="PTHR43343:SF3">
    <property type="entry name" value="PROTEASE DO-LIKE 8, CHLOROPLASTIC"/>
    <property type="match status" value="1"/>
</dbReference>
<dbReference type="AlphaFoldDB" id="A0A7J4MWB2"/>
<dbReference type="GO" id="GO:0004252">
    <property type="term" value="F:serine-type endopeptidase activity"/>
    <property type="evidence" value="ECO:0007669"/>
    <property type="project" value="InterPro"/>
</dbReference>
<dbReference type="InterPro" id="IPR009003">
    <property type="entry name" value="Peptidase_S1_PA"/>
</dbReference>
<dbReference type="PRINTS" id="PR00834">
    <property type="entry name" value="PROTEASES2C"/>
</dbReference>
<gene>
    <name evidence="3" type="ORF">HA285_03630</name>
</gene>
<name>A0A7J4MWB2_METTF</name>
<dbReference type="PANTHER" id="PTHR43343">
    <property type="entry name" value="PEPTIDASE S12"/>
    <property type="match status" value="1"/>
</dbReference>